<evidence type="ECO:0000256" key="2">
    <source>
        <dbReference type="ARBA" id="ARBA00022748"/>
    </source>
</evidence>
<dbReference type="InterPro" id="IPR050553">
    <property type="entry name" value="Thioredoxin_ResA/DsbE_sf"/>
</dbReference>
<dbReference type="Pfam" id="PF14289">
    <property type="entry name" value="DUF4369"/>
    <property type="match status" value="1"/>
</dbReference>
<feature type="coiled-coil region" evidence="5">
    <location>
        <begin position="129"/>
        <end position="168"/>
    </location>
</feature>
<dbReference type="PANTHER" id="PTHR42852">
    <property type="entry name" value="THIOL:DISULFIDE INTERCHANGE PROTEIN DSBE"/>
    <property type="match status" value="1"/>
</dbReference>
<dbReference type="PROSITE" id="PS51352">
    <property type="entry name" value="THIOREDOXIN_2"/>
    <property type="match status" value="1"/>
</dbReference>
<reference evidence="8 9" key="1">
    <citation type="submission" date="2018-10" db="EMBL/GenBank/DDBJ databases">
        <title>Butyricimonas faecalis sp. nov., isolated from human faeces and emended description of the genus Butyricimonas.</title>
        <authorList>
            <person name="Le Roy T."/>
            <person name="Van der Smissen P."/>
            <person name="Paquot A."/>
            <person name="Delzenne N."/>
            <person name="Muccioli G."/>
            <person name="Collet J.-F."/>
            <person name="Cani P.D."/>
        </authorList>
    </citation>
    <scope>NUCLEOTIDE SEQUENCE [LARGE SCALE GENOMIC DNA]</scope>
    <source>
        <strain evidence="8 9">H184</strain>
    </source>
</reference>
<comment type="subcellular location">
    <subcellularLocation>
        <location evidence="1">Cell envelope</location>
    </subcellularLocation>
</comment>
<dbReference type="KEGG" id="buy:D8S85_17265"/>
<keyword evidence="2" id="KW-0201">Cytochrome c-type biogenesis</keyword>
<dbReference type="RefSeq" id="WP_106481526.1">
    <property type="nucleotide sequence ID" value="NZ_CP032819.1"/>
</dbReference>
<keyword evidence="3" id="KW-1015">Disulfide bond</keyword>
<accession>A0A3Q9IVS7</accession>
<feature type="domain" description="Thioredoxin" evidence="7">
    <location>
        <begin position="225"/>
        <end position="363"/>
    </location>
</feature>
<dbReference type="GO" id="GO:0016209">
    <property type="term" value="F:antioxidant activity"/>
    <property type="evidence" value="ECO:0007669"/>
    <property type="project" value="InterPro"/>
</dbReference>
<dbReference type="Proteomes" id="UP000270673">
    <property type="component" value="Chromosome"/>
</dbReference>
<gene>
    <name evidence="8" type="ORF">D8S85_17265</name>
</gene>
<dbReference type="InterPro" id="IPR013766">
    <property type="entry name" value="Thioredoxin_domain"/>
</dbReference>
<dbReference type="CDD" id="cd02966">
    <property type="entry name" value="TlpA_like_family"/>
    <property type="match status" value="1"/>
</dbReference>
<evidence type="ECO:0000256" key="4">
    <source>
        <dbReference type="ARBA" id="ARBA00023284"/>
    </source>
</evidence>
<proteinExistence type="predicted"/>
<dbReference type="GO" id="GO:0017004">
    <property type="term" value="P:cytochrome complex assembly"/>
    <property type="evidence" value="ECO:0007669"/>
    <property type="project" value="UniProtKB-KW"/>
</dbReference>
<dbReference type="AlphaFoldDB" id="A0A3Q9IVS7"/>
<dbReference type="GO" id="GO:0030313">
    <property type="term" value="C:cell envelope"/>
    <property type="evidence" value="ECO:0007669"/>
    <property type="project" value="UniProtKB-SubCell"/>
</dbReference>
<evidence type="ECO:0000313" key="9">
    <source>
        <dbReference type="Proteomes" id="UP000270673"/>
    </source>
</evidence>
<keyword evidence="4" id="KW-0676">Redox-active center</keyword>
<feature type="signal peptide" evidence="6">
    <location>
        <begin position="1"/>
        <end position="20"/>
    </location>
</feature>
<organism evidence="8 9">
    <name type="scientific">Butyricimonas faecalis</name>
    <dbReference type="NCBI Taxonomy" id="2093856"/>
    <lineage>
        <taxon>Bacteria</taxon>
        <taxon>Pseudomonadati</taxon>
        <taxon>Bacteroidota</taxon>
        <taxon>Bacteroidia</taxon>
        <taxon>Bacteroidales</taxon>
        <taxon>Odoribacteraceae</taxon>
        <taxon>Butyricimonas</taxon>
    </lineage>
</organism>
<evidence type="ECO:0000313" key="8">
    <source>
        <dbReference type="EMBL" id="AZS31129.1"/>
    </source>
</evidence>
<dbReference type="EMBL" id="CP032819">
    <property type="protein sequence ID" value="AZS31129.1"/>
    <property type="molecule type" value="Genomic_DNA"/>
</dbReference>
<dbReference type="PANTHER" id="PTHR42852:SF6">
    <property type="entry name" value="THIOL:DISULFIDE INTERCHANGE PROTEIN DSBE"/>
    <property type="match status" value="1"/>
</dbReference>
<dbReference type="GO" id="GO:0016491">
    <property type="term" value="F:oxidoreductase activity"/>
    <property type="evidence" value="ECO:0007669"/>
    <property type="project" value="InterPro"/>
</dbReference>
<dbReference type="InterPro" id="IPR000866">
    <property type="entry name" value="AhpC/TSA"/>
</dbReference>
<evidence type="ECO:0000256" key="1">
    <source>
        <dbReference type="ARBA" id="ARBA00004196"/>
    </source>
</evidence>
<dbReference type="InterPro" id="IPR036249">
    <property type="entry name" value="Thioredoxin-like_sf"/>
</dbReference>
<keyword evidence="9" id="KW-1185">Reference proteome</keyword>
<evidence type="ECO:0000259" key="7">
    <source>
        <dbReference type="PROSITE" id="PS51352"/>
    </source>
</evidence>
<dbReference type="Gene3D" id="3.40.30.10">
    <property type="entry name" value="Glutaredoxin"/>
    <property type="match status" value="1"/>
</dbReference>
<protein>
    <submittedName>
        <fullName evidence="8">AhpC/TSA family protein</fullName>
    </submittedName>
</protein>
<dbReference type="Pfam" id="PF00578">
    <property type="entry name" value="AhpC-TSA"/>
    <property type="match status" value="1"/>
</dbReference>
<feature type="chain" id="PRO_5018777341" evidence="6">
    <location>
        <begin position="21"/>
        <end position="368"/>
    </location>
</feature>
<keyword evidence="5" id="KW-0175">Coiled coil</keyword>
<dbReference type="SUPFAM" id="SSF52833">
    <property type="entry name" value="Thioredoxin-like"/>
    <property type="match status" value="1"/>
</dbReference>
<evidence type="ECO:0000256" key="6">
    <source>
        <dbReference type="SAM" id="SignalP"/>
    </source>
</evidence>
<evidence type="ECO:0000256" key="3">
    <source>
        <dbReference type="ARBA" id="ARBA00023157"/>
    </source>
</evidence>
<dbReference type="OrthoDB" id="1095807at2"/>
<keyword evidence="6" id="KW-0732">Signal</keyword>
<name>A0A3Q9IVS7_9BACT</name>
<evidence type="ECO:0000256" key="5">
    <source>
        <dbReference type="SAM" id="Coils"/>
    </source>
</evidence>
<sequence length="368" mass="40469">MKKVILLLLSGMLLGGTCLAQNGYTISGKIRGISISKAFLVAADFGSADTLASTAVEGDKFMFSGTVPGGVRAVNLTFAGVEGQVPLLLENINYQISITAQGAAIEGEGPAVKLWKEFERIGHDYAIEKNRAELEYKALEGRGNAAEVERLQVRLDNAYKQSELKTQELIKANADHYISAYIIALNMLIDDEATLRAKYELLGPSARASVPGKAIAAMLNRYGKLVEGEVAPNFTLMKPDGNTFTLHGLPAKWKVLHFWAARQGSSRQDNSELVKFYLQYRPKGVEVISVSLDDNHAMWKQAIGLDGMIWTNGSDLKGMNSEITRLYLVKDIPAYVLLDAENRIIARDLSFSDLRAKVAELTKKKRKK</sequence>
<dbReference type="InterPro" id="IPR025380">
    <property type="entry name" value="DUF4369"/>
</dbReference>